<dbReference type="Proteomes" id="UP000501063">
    <property type="component" value="Chromosome"/>
</dbReference>
<proteinExistence type="predicted"/>
<reference evidence="3 4" key="1">
    <citation type="submission" date="2020-02" db="EMBL/GenBank/DDBJ databases">
        <title>Integrative conjugative elements (ICEs) and plasmids drive adaptation of Pseudomonas nitroreducens strain HBP1 to wastewater environment.</title>
        <authorList>
            <person name="Sentchilo V."/>
            <person name="Carraro N."/>
            <person name="Bertelli C."/>
            <person name="van der Meer J.R."/>
        </authorList>
    </citation>
    <scope>NUCLEOTIDE SEQUENCE [LARGE SCALE GENOMIC DNA]</scope>
    <source>
        <strain evidence="3 4">HBP1</strain>
    </source>
</reference>
<gene>
    <name evidence="3" type="ORF">G5B91_02305</name>
</gene>
<feature type="domain" description="Glycosyltransferase 2-like" evidence="2">
    <location>
        <begin position="26"/>
        <end position="131"/>
    </location>
</feature>
<keyword evidence="3" id="KW-0808">Transferase</keyword>
<evidence type="ECO:0000313" key="3">
    <source>
        <dbReference type="EMBL" id="QIE85162.1"/>
    </source>
</evidence>
<dbReference type="RefSeq" id="WP_024766766.1">
    <property type="nucleotide sequence ID" value="NZ_CP049140.1"/>
</dbReference>
<dbReference type="SUPFAM" id="SSF53448">
    <property type="entry name" value="Nucleotide-diphospho-sugar transferases"/>
    <property type="match status" value="1"/>
</dbReference>
<evidence type="ECO:0000259" key="2">
    <source>
        <dbReference type="Pfam" id="PF00535"/>
    </source>
</evidence>
<keyword evidence="1" id="KW-0472">Membrane</keyword>
<organism evidence="3 4">
    <name type="scientific">Pseudomonas nitroreducens</name>
    <dbReference type="NCBI Taxonomy" id="46680"/>
    <lineage>
        <taxon>Bacteria</taxon>
        <taxon>Pseudomonadati</taxon>
        <taxon>Pseudomonadota</taxon>
        <taxon>Gammaproteobacteria</taxon>
        <taxon>Pseudomonadales</taxon>
        <taxon>Pseudomonadaceae</taxon>
        <taxon>Pseudomonas</taxon>
    </lineage>
</organism>
<dbReference type="InterPro" id="IPR001173">
    <property type="entry name" value="Glyco_trans_2-like"/>
</dbReference>
<keyword evidence="1" id="KW-1003">Cell membrane</keyword>
<evidence type="ECO:0000256" key="1">
    <source>
        <dbReference type="ARBA" id="ARBA00022519"/>
    </source>
</evidence>
<name>A0A6G6IQA5_PSENT</name>
<dbReference type="GO" id="GO:0016740">
    <property type="term" value="F:transferase activity"/>
    <property type="evidence" value="ECO:0007669"/>
    <property type="project" value="UniProtKB-KW"/>
</dbReference>
<sequence>MTKVRATIVLVIYKQSLADSESFRSLQDNLAWLANQDVELILHDNSPAPQPWPSLGEGLAVRYHHDASNPGLATAYNLALHSACERGSDWLLLLDQDTRLEANYFAELTQATKDLDASCVCLVPRVSDGQRQISPMDCSKVRAQAYNRSGSTSDPITAINSGACWRVSWLAASGGFNPEFPLDYLDHWAFHHARNQGRQLYVMASEVHQNLSISERNRVSRSRYESIYESEYRYYSRYHTDLFPSYRRHLPLRLIKQLLLFRDKAIALTTLRLMLRKPD</sequence>
<accession>A0A6G6IQA5</accession>
<dbReference type="Gene3D" id="3.90.550.10">
    <property type="entry name" value="Spore Coat Polysaccharide Biosynthesis Protein SpsA, Chain A"/>
    <property type="match status" value="1"/>
</dbReference>
<dbReference type="InterPro" id="IPR029044">
    <property type="entry name" value="Nucleotide-diphossugar_trans"/>
</dbReference>
<dbReference type="EMBL" id="CP049140">
    <property type="protein sequence ID" value="QIE85162.1"/>
    <property type="molecule type" value="Genomic_DNA"/>
</dbReference>
<dbReference type="AlphaFoldDB" id="A0A6G6IQA5"/>
<keyword evidence="1" id="KW-0997">Cell inner membrane</keyword>
<dbReference type="KEGG" id="pnt:G5B91_02305"/>
<dbReference type="Pfam" id="PF00535">
    <property type="entry name" value="Glycos_transf_2"/>
    <property type="match status" value="1"/>
</dbReference>
<protein>
    <submittedName>
        <fullName evidence="3">Glycosyltransferase</fullName>
    </submittedName>
</protein>
<evidence type="ECO:0000313" key="4">
    <source>
        <dbReference type="Proteomes" id="UP000501063"/>
    </source>
</evidence>